<name>A0A371FL26_MUCPR</name>
<dbReference type="AlphaFoldDB" id="A0A371FL26"/>
<sequence>MVVLAERHSVFSSLLSKEDVAQMVERSLCMREARGSIPRISNLTFKLQLIFKAQMVERSLCMREARGSIPRISKF</sequence>
<dbReference type="OrthoDB" id="5598369at2759"/>
<evidence type="ECO:0000313" key="1">
    <source>
        <dbReference type="EMBL" id="RDX78951.1"/>
    </source>
</evidence>
<dbReference type="Proteomes" id="UP000257109">
    <property type="component" value="Unassembled WGS sequence"/>
</dbReference>
<dbReference type="AntiFam" id="ANF00010">
    <property type="entry name" value="tRNA translation"/>
</dbReference>
<protein>
    <submittedName>
        <fullName evidence="1">Uncharacterized protein</fullName>
    </submittedName>
</protein>
<organism evidence="1 2">
    <name type="scientific">Mucuna pruriens</name>
    <name type="common">Velvet bean</name>
    <name type="synonym">Dolichos pruriens</name>
    <dbReference type="NCBI Taxonomy" id="157652"/>
    <lineage>
        <taxon>Eukaryota</taxon>
        <taxon>Viridiplantae</taxon>
        <taxon>Streptophyta</taxon>
        <taxon>Embryophyta</taxon>
        <taxon>Tracheophyta</taxon>
        <taxon>Spermatophyta</taxon>
        <taxon>Magnoliopsida</taxon>
        <taxon>eudicotyledons</taxon>
        <taxon>Gunneridae</taxon>
        <taxon>Pentapetalae</taxon>
        <taxon>rosids</taxon>
        <taxon>fabids</taxon>
        <taxon>Fabales</taxon>
        <taxon>Fabaceae</taxon>
        <taxon>Papilionoideae</taxon>
        <taxon>50 kb inversion clade</taxon>
        <taxon>NPAAA clade</taxon>
        <taxon>indigoferoid/millettioid clade</taxon>
        <taxon>Phaseoleae</taxon>
        <taxon>Mucuna</taxon>
    </lineage>
</organism>
<proteinExistence type="predicted"/>
<gene>
    <name evidence="1" type="ORF">CR513_40689</name>
</gene>
<comment type="caution">
    <text evidence="1">The sequence shown here is derived from an EMBL/GenBank/DDBJ whole genome shotgun (WGS) entry which is preliminary data.</text>
</comment>
<feature type="non-terminal residue" evidence="1">
    <location>
        <position position="1"/>
    </location>
</feature>
<reference evidence="1" key="1">
    <citation type="submission" date="2018-05" db="EMBL/GenBank/DDBJ databases">
        <title>Draft genome of Mucuna pruriens seed.</title>
        <authorList>
            <person name="Nnadi N.E."/>
            <person name="Vos R."/>
            <person name="Hasami M.H."/>
            <person name="Devisetty U.K."/>
            <person name="Aguiy J.C."/>
        </authorList>
    </citation>
    <scope>NUCLEOTIDE SEQUENCE [LARGE SCALE GENOMIC DNA]</scope>
    <source>
        <strain evidence="1">JCA_2017</strain>
    </source>
</reference>
<dbReference type="EMBL" id="QJKJ01008689">
    <property type="protein sequence ID" value="RDX78951.1"/>
    <property type="molecule type" value="Genomic_DNA"/>
</dbReference>
<accession>A0A371FL26</accession>
<evidence type="ECO:0000313" key="2">
    <source>
        <dbReference type="Proteomes" id="UP000257109"/>
    </source>
</evidence>
<keyword evidence="2" id="KW-1185">Reference proteome</keyword>